<dbReference type="AlphaFoldDB" id="H2XW86"/>
<dbReference type="SUPFAM" id="SSF57997">
    <property type="entry name" value="Tropomyosin"/>
    <property type="match status" value="1"/>
</dbReference>
<dbReference type="InParanoid" id="H2XW86"/>
<dbReference type="Ensembl" id="ENSCINT00000031512.1">
    <property type="protein sequence ID" value="ENSCINP00000033920.1"/>
    <property type="gene ID" value="ENSCING00000018187.1"/>
</dbReference>
<organism evidence="3 4">
    <name type="scientific">Ciona intestinalis</name>
    <name type="common">Transparent sea squirt</name>
    <name type="synonym">Ascidia intestinalis</name>
    <dbReference type="NCBI Taxonomy" id="7719"/>
    <lineage>
        <taxon>Eukaryota</taxon>
        <taxon>Metazoa</taxon>
        <taxon>Chordata</taxon>
        <taxon>Tunicata</taxon>
        <taxon>Ascidiacea</taxon>
        <taxon>Phlebobranchia</taxon>
        <taxon>Cionidae</taxon>
        <taxon>Ciona</taxon>
    </lineage>
</organism>
<dbReference type="PANTHER" id="PTHR18881:SF2">
    <property type="entry name" value="POLYAMINE-MODULATED FACTOR 1-BINDING PROTEIN 1"/>
    <property type="match status" value="1"/>
</dbReference>
<dbReference type="EMBL" id="EAAA01001705">
    <property type="status" value="NOT_ANNOTATED_CDS"/>
    <property type="molecule type" value="Genomic_DNA"/>
</dbReference>
<dbReference type="Proteomes" id="UP000008144">
    <property type="component" value="Chromosome 3"/>
</dbReference>
<feature type="coiled-coil region" evidence="1">
    <location>
        <begin position="62"/>
        <end position="240"/>
    </location>
</feature>
<evidence type="ECO:0000256" key="1">
    <source>
        <dbReference type="SAM" id="Coils"/>
    </source>
</evidence>
<reference evidence="3" key="2">
    <citation type="journal article" date="2008" name="Genome Biol.">
        <title>Improved genome assembly and evidence-based global gene model set for the chordate Ciona intestinalis: new insight into intron and operon populations.</title>
        <authorList>
            <person name="Satou Y."/>
            <person name="Mineta K."/>
            <person name="Ogasawara M."/>
            <person name="Sasakura Y."/>
            <person name="Shoguchi E."/>
            <person name="Ueno K."/>
            <person name="Yamada L."/>
            <person name="Matsumoto J."/>
            <person name="Wasserscheid J."/>
            <person name="Dewar K."/>
            <person name="Wiley G.B."/>
            <person name="Macmil S.L."/>
            <person name="Roe B.A."/>
            <person name="Zeller R.W."/>
            <person name="Hastings K.E."/>
            <person name="Lemaire P."/>
            <person name="Lindquist E."/>
            <person name="Endo T."/>
            <person name="Hotta K."/>
            <person name="Inaba K."/>
        </authorList>
    </citation>
    <scope>NUCLEOTIDE SEQUENCE [LARGE SCALE GENOMIC DNA]</scope>
    <source>
        <strain evidence="3">wild type</strain>
    </source>
</reference>
<reference evidence="4" key="1">
    <citation type="journal article" date="2002" name="Science">
        <title>The draft genome of Ciona intestinalis: insights into chordate and vertebrate origins.</title>
        <authorList>
            <person name="Dehal P."/>
            <person name="Satou Y."/>
            <person name="Campbell R.K."/>
            <person name="Chapman J."/>
            <person name="Degnan B."/>
            <person name="De Tomaso A."/>
            <person name="Davidson B."/>
            <person name="Di Gregorio A."/>
            <person name="Gelpke M."/>
            <person name="Goodstein D.M."/>
            <person name="Harafuji N."/>
            <person name="Hastings K.E."/>
            <person name="Ho I."/>
            <person name="Hotta K."/>
            <person name="Huang W."/>
            <person name="Kawashima T."/>
            <person name="Lemaire P."/>
            <person name="Martinez D."/>
            <person name="Meinertzhagen I.A."/>
            <person name="Necula S."/>
            <person name="Nonaka M."/>
            <person name="Putnam N."/>
            <person name="Rash S."/>
            <person name="Saiga H."/>
            <person name="Satake M."/>
            <person name="Terry A."/>
            <person name="Yamada L."/>
            <person name="Wang H.G."/>
            <person name="Awazu S."/>
            <person name="Azumi K."/>
            <person name="Boore J."/>
            <person name="Branno M."/>
            <person name="Chin-Bow S."/>
            <person name="DeSantis R."/>
            <person name="Doyle S."/>
            <person name="Francino P."/>
            <person name="Keys D.N."/>
            <person name="Haga S."/>
            <person name="Hayashi H."/>
            <person name="Hino K."/>
            <person name="Imai K.S."/>
            <person name="Inaba K."/>
            <person name="Kano S."/>
            <person name="Kobayashi K."/>
            <person name="Kobayashi M."/>
            <person name="Lee B.I."/>
            <person name="Makabe K.W."/>
            <person name="Manohar C."/>
            <person name="Matassi G."/>
            <person name="Medina M."/>
            <person name="Mochizuki Y."/>
            <person name="Mount S."/>
            <person name="Morishita T."/>
            <person name="Miura S."/>
            <person name="Nakayama A."/>
            <person name="Nishizaka S."/>
            <person name="Nomoto H."/>
            <person name="Ohta F."/>
            <person name="Oishi K."/>
            <person name="Rigoutsos I."/>
            <person name="Sano M."/>
            <person name="Sasaki A."/>
            <person name="Sasakura Y."/>
            <person name="Shoguchi E."/>
            <person name="Shin-i T."/>
            <person name="Spagnuolo A."/>
            <person name="Stainier D."/>
            <person name="Suzuki M.M."/>
            <person name="Tassy O."/>
            <person name="Takatori N."/>
            <person name="Tokuoka M."/>
            <person name="Yagi K."/>
            <person name="Yoshizaki F."/>
            <person name="Wada S."/>
            <person name="Zhang C."/>
            <person name="Hyatt P.D."/>
            <person name="Larimer F."/>
            <person name="Detter C."/>
            <person name="Doggett N."/>
            <person name="Glavina T."/>
            <person name="Hawkins T."/>
            <person name="Richardson P."/>
            <person name="Lucas S."/>
            <person name="Kohara Y."/>
            <person name="Levine M."/>
            <person name="Satoh N."/>
            <person name="Rokhsar D.S."/>
        </authorList>
    </citation>
    <scope>NUCLEOTIDE SEQUENCE [LARGE SCALE GENOMIC DNA]</scope>
</reference>
<keyword evidence="4" id="KW-1185">Reference proteome</keyword>
<protein>
    <submittedName>
        <fullName evidence="3">Uncharacterized protein</fullName>
    </submittedName>
</protein>
<evidence type="ECO:0000313" key="4">
    <source>
        <dbReference type="Proteomes" id="UP000008144"/>
    </source>
</evidence>
<reference evidence="3" key="3">
    <citation type="submission" date="2025-08" db="UniProtKB">
        <authorList>
            <consortium name="Ensembl"/>
        </authorList>
    </citation>
    <scope>IDENTIFICATION</scope>
</reference>
<dbReference type="HOGENOM" id="CLU_1063644_0_0_1"/>
<name>H2XW86_CIOIN</name>
<keyword evidence="1" id="KW-0175">Coiled coil</keyword>
<dbReference type="InterPro" id="IPR037391">
    <property type="entry name" value="PMF1-bd"/>
</dbReference>
<dbReference type="PANTHER" id="PTHR18881">
    <property type="entry name" value="POLYAMINE-MODULATED FACTOR 1-BINDING PROTEIN 1-RELATED"/>
    <property type="match status" value="1"/>
</dbReference>
<accession>H2XW86</accession>
<evidence type="ECO:0000256" key="2">
    <source>
        <dbReference type="SAM" id="MobiDB-lite"/>
    </source>
</evidence>
<reference evidence="3" key="4">
    <citation type="submission" date="2025-09" db="UniProtKB">
        <authorList>
            <consortium name="Ensembl"/>
        </authorList>
    </citation>
    <scope>IDENTIFICATION</scope>
</reference>
<proteinExistence type="predicted"/>
<evidence type="ECO:0000313" key="3">
    <source>
        <dbReference type="Ensembl" id="ENSCINP00000033920.1"/>
    </source>
</evidence>
<sequence>MDDSGAIETRDISKTETSPIKSPIKILGERNFQPFLSSRQLIYNNPLSCKSDFQIARRDKTIKHLELDQTAAKQSIKEQKEENGKLQARMQALHITSQSEQEVLNSEVARREELVNRYKLKHLNFEERNEQLTAKVETLESSKQQLEHQHSMVLRELDSKEDSLRQLQMRLQEAQRMQAAASEEVTHAKESLEHCRRDSSIMQEQLDHMEKSFANSEHRNKSLKEDVGTLQSQQKELLRRLASRDDMLHKVTVEATRLKEKY</sequence>
<feature type="region of interest" description="Disordered" evidence="2">
    <location>
        <begin position="1"/>
        <end position="20"/>
    </location>
</feature>